<dbReference type="CDD" id="cd00063">
    <property type="entry name" value="FN3"/>
    <property type="match status" value="4"/>
</dbReference>
<evidence type="ECO:0000313" key="8">
    <source>
        <dbReference type="Proteomes" id="UP001596250"/>
    </source>
</evidence>
<dbReference type="Proteomes" id="UP001596250">
    <property type="component" value="Unassembled WGS sequence"/>
</dbReference>
<evidence type="ECO:0000313" key="7">
    <source>
        <dbReference type="EMBL" id="MFC5987239.1"/>
    </source>
</evidence>
<dbReference type="PANTHER" id="PTHR31321:SF57">
    <property type="entry name" value="PECTINESTERASE 53-RELATED"/>
    <property type="match status" value="1"/>
</dbReference>
<evidence type="ECO:0000256" key="1">
    <source>
        <dbReference type="ARBA" id="ARBA00008891"/>
    </source>
</evidence>
<dbReference type="InterPro" id="IPR012334">
    <property type="entry name" value="Pectin_lyas_fold"/>
</dbReference>
<dbReference type="PROSITE" id="PS50853">
    <property type="entry name" value="FN3"/>
    <property type="match status" value="4"/>
</dbReference>
<proteinExistence type="inferred from homology"/>
<dbReference type="Pfam" id="PF09492">
    <property type="entry name" value="Pec_lyase"/>
    <property type="match status" value="1"/>
</dbReference>
<evidence type="ECO:0000259" key="6">
    <source>
        <dbReference type="PROSITE" id="PS50853"/>
    </source>
</evidence>
<dbReference type="InterPro" id="IPR013783">
    <property type="entry name" value="Ig-like_fold"/>
</dbReference>
<sequence>MGKLKMLILSVVLMMPLVQGYSLSAADAEPAVIHLVHDDFENEQIGSLPSGYSSNNNSVTSTVYVDKVPADSIGNPSSKALRIYDQDGPEANRSRTIVSKHFGPQQESFVVELDVMEPKWVGNSYPLRIEDKANGDTALALEISGGNLGYRGSDGAFKGLTLNGEAIHLTPGTWYRVKVLTDMLNQAADIYLDGSYIGNVSFMQQVSSLDAIEGQTAGSSMGDLYWDHVQVYVEATDSPKNLTAFYGDQTVELSWMAAKGASSYNVKRSTTDGGPYETVAAGVTETRYVDIGLTNDVTYYYVVTAVNSVGESQPSNQVSITPSIIPNPPGTPVSLQATARDSQVDISWKSIGETKSILFVGIGNDADEATMDHLRTQGYEVTFKLDNEVVGTDAEGHDLVFIGESSSSSRIGSKFKQLTIPVIYAEPFALDDVNLSTSNSGDFGSYDGQTSLRIVDSSHPLAAGLSGKVEVYTQAGKLNYGKPGSEAIVIATVPDDNNKAVIFAYEQGSKDVAGDIIPARRAATFLFAGQEPYTTAEGWALIDQSVQWALGIEEHASPPVDTYKIKRSTNPNGDFITIAEVSGEETMYRDSGLDNGITYYYVVTAENIGGESESSQTVSIVPAAPLQIPTGLSAVRGDRQVMLSWNPVEGAVSYNVKRSERDGLDYKVIASGITETTFTDTALSNGSRYYYVVSASNETSASTNSESVTAVPAPNNGAPAIPTGIEAAAGDGQVILTWPEVDGATAYNVKRGAFNSGSYTVIASNVSAARYQDVGLENGVTYDYVVTAMNENGESYASEPIAVTPARVVVVAKDGSGDFTTVQEAVNAAPDYSDKRHVIYIKNGEYREKLTVPESKSKLSFVGESKESTVLVYNDNANTPDENGSPMGTSRSSSVFIYADDFIAKNLTIQNDSGQGTGQAVAAYVRGDRAYFENVRFLGYQDTLYTNNGRHYYKNVYIEGDVDFIFGQSTAVFDRSQIHAKRDGSMLTAASTSQEQPYGYVFLNSTITSDEGIENIHFGRPWRPYSAVAFINTEIHAKIAPYGWDHWGNEANEKTARYEEYNSSGPGANPKDRAPWSKQLTPQEADRYTVQNVLKGNDQWDPTRIGMIPLDATSAPVISVDQQDSIVNTAEFIVSGRLDKEARVFVNGDEIALHSDFTFSTTVRLEPMQNTITIEAVDADGIRAVPVVVNVIYDYVNPVITLDGPEGDKKGNHYNTIYNPYPVKGQLSEAGSVQINGMPVEVNEDFTFEAEIELGSGMNEIIVTSQDLAGNLSEPVSFKVVPKGNSVPAGPIRIVDARVKDEHTIELTLNSKVEFDPNDVQLLSAMGKWDRLNPQLTPNVTIQEVSTRVINQGKQTVVTYHIEETLNPDGSIVRPIEENPEAIPHLDADYYSSDLELSIQQAEYLLSWQLDSGAWYKNMEDKYNRYWDGVEPKSEVFSSEHGYIGTIDNSATTNEILFLALMYKETGDERYRDSVLKGIEYLLEAQYETGAWPQFYPLRGGYSDYGTFNDNATIRVMNVLTMVSDKEYPFNSDLVDEQLIERTKSALELGLDYILKTQIVVDGKLTAWCAQHDPYTYEPREARSYEHPSLSGSESVGIVKYLMALENPSPEVQAAIEGALTWFEEAKVEGVRYVSGDPNGQYFYEDPESNTWYRFYEIGTNRPIFSGRDGVIKHDILEIEQERRDGYRWAGEWPEKLLEIARTTGYYENRIYVKIIDTQTRNAAGKTLQLGELIRIEGDES</sequence>
<evidence type="ECO:0000256" key="3">
    <source>
        <dbReference type="ARBA" id="ARBA00023085"/>
    </source>
</evidence>
<feature type="signal peptide" evidence="5">
    <location>
        <begin position="1"/>
        <end position="24"/>
    </location>
</feature>
<comment type="similarity">
    <text evidence="1">Belongs to the pectinesterase family.</text>
</comment>
<dbReference type="SUPFAM" id="SSF51126">
    <property type="entry name" value="Pectin lyase-like"/>
    <property type="match status" value="1"/>
</dbReference>
<evidence type="ECO:0000256" key="2">
    <source>
        <dbReference type="ARBA" id="ARBA00022801"/>
    </source>
</evidence>
<protein>
    <submittedName>
        <fullName evidence="7">Pectate lyase</fullName>
        <ecNumber evidence="7">4.2.2.2</ecNumber>
    </submittedName>
</protein>
<feature type="domain" description="Fibronectin type-III" evidence="6">
    <location>
        <begin position="528"/>
        <end position="626"/>
    </location>
</feature>
<gene>
    <name evidence="7" type="primary">pelA</name>
    <name evidence="7" type="ORF">ACFPXP_12570</name>
</gene>
<keyword evidence="8" id="KW-1185">Reference proteome</keyword>
<feature type="chain" id="PRO_5045850212" evidence="5">
    <location>
        <begin position="25"/>
        <end position="1741"/>
    </location>
</feature>
<organism evidence="7 8">
    <name type="scientific">Marinicrinis lubricantis</name>
    <dbReference type="NCBI Taxonomy" id="2086470"/>
    <lineage>
        <taxon>Bacteria</taxon>
        <taxon>Bacillati</taxon>
        <taxon>Bacillota</taxon>
        <taxon>Bacilli</taxon>
        <taxon>Bacillales</taxon>
        <taxon>Paenibacillaceae</taxon>
    </lineage>
</organism>
<dbReference type="InterPro" id="IPR036116">
    <property type="entry name" value="FN3_sf"/>
</dbReference>
<evidence type="ECO:0000256" key="4">
    <source>
        <dbReference type="PROSITE-ProRule" id="PRU10040"/>
    </source>
</evidence>
<dbReference type="InterPro" id="IPR033131">
    <property type="entry name" value="Pectinesterase_Asp_AS"/>
</dbReference>
<dbReference type="SUPFAM" id="SSF81853">
    <property type="entry name" value="Family 10 polysaccharide lyase"/>
    <property type="match status" value="1"/>
</dbReference>
<keyword evidence="7" id="KW-0456">Lyase</keyword>
<dbReference type="Gene3D" id="1.50.10.20">
    <property type="match status" value="1"/>
</dbReference>
<dbReference type="Gene3D" id="2.160.20.10">
    <property type="entry name" value="Single-stranded right-handed beta-helix, Pectin lyase-like"/>
    <property type="match status" value="1"/>
</dbReference>
<dbReference type="NCBIfam" id="TIGR02474">
    <property type="entry name" value="pec_lyase"/>
    <property type="match status" value="1"/>
</dbReference>
<dbReference type="SMART" id="SM00060">
    <property type="entry name" value="FN3"/>
    <property type="match status" value="4"/>
</dbReference>
<feature type="domain" description="Fibronectin type-III" evidence="6">
    <location>
        <begin position="718"/>
        <end position="808"/>
    </location>
</feature>
<dbReference type="EMBL" id="JBHSQV010000156">
    <property type="protein sequence ID" value="MFC5987239.1"/>
    <property type="molecule type" value="Genomic_DNA"/>
</dbReference>
<dbReference type="Pfam" id="PF09136">
    <property type="entry name" value="Glucodextran_B"/>
    <property type="match status" value="1"/>
</dbReference>
<dbReference type="Gene3D" id="2.60.40.10">
    <property type="entry name" value="Immunoglobulins"/>
    <property type="match status" value="6"/>
</dbReference>
<name>A0ABW1IR40_9BACL</name>
<dbReference type="InterPro" id="IPR011050">
    <property type="entry name" value="Pectin_lyase_fold/virulence"/>
</dbReference>
<dbReference type="GO" id="GO:0030570">
    <property type="term" value="F:pectate lyase activity"/>
    <property type="evidence" value="ECO:0007669"/>
    <property type="project" value="UniProtKB-EC"/>
</dbReference>
<keyword evidence="3" id="KW-0063">Aspartyl esterase</keyword>
<evidence type="ECO:0000256" key="5">
    <source>
        <dbReference type="SAM" id="SignalP"/>
    </source>
</evidence>
<feature type="active site" evidence="4">
    <location>
        <position position="963"/>
    </location>
</feature>
<feature type="domain" description="Fibronectin type-III" evidence="6">
    <location>
        <begin position="235"/>
        <end position="328"/>
    </location>
</feature>
<dbReference type="PROSITE" id="PS00503">
    <property type="entry name" value="PECTINESTERASE_2"/>
    <property type="match status" value="1"/>
</dbReference>
<dbReference type="Pfam" id="PF01095">
    <property type="entry name" value="Pectinesterase"/>
    <property type="match status" value="1"/>
</dbReference>
<dbReference type="InterPro" id="IPR012669">
    <property type="entry name" value="Pectate_lyase"/>
</dbReference>
<dbReference type="EC" id="4.2.2.2" evidence="7"/>
<dbReference type="Pfam" id="PF00041">
    <property type="entry name" value="fn3"/>
    <property type="match status" value="1"/>
</dbReference>
<comment type="caution">
    <text evidence="7">The sequence shown here is derived from an EMBL/GenBank/DDBJ whole genome shotgun (WGS) entry which is preliminary data.</text>
</comment>
<keyword evidence="5" id="KW-0732">Signal</keyword>
<keyword evidence="2" id="KW-0378">Hydrolase</keyword>
<accession>A0ABW1IR40</accession>
<dbReference type="RefSeq" id="WP_379894582.1">
    <property type="nucleotide sequence ID" value="NZ_CBCSCT010000048.1"/>
</dbReference>
<dbReference type="InterPro" id="IPR003961">
    <property type="entry name" value="FN3_dom"/>
</dbReference>
<reference evidence="8" key="1">
    <citation type="journal article" date="2019" name="Int. J. Syst. Evol. Microbiol.">
        <title>The Global Catalogue of Microorganisms (GCM) 10K type strain sequencing project: providing services to taxonomists for standard genome sequencing and annotation.</title>
        <authorList>
            <consortium name="The Broad Institute Genomics Platform"/>
            <consortium name="The Broad Institute Genome Sequencing Center for Infectious Disease"/>
            <person name="Wu L."/>
            <person name="Ma J."/>
        </authorList>
    </citation>
    <scope>NUCLEOTIDE SEQUENCE [LARGE SCALE GENOMIC DNA]</scope>
    <source>
        <strain evidence="8">CCM 8749</strain>
    </source>
</reference>
<dbReference type="SUPFAM" id="SSF49265">
    <property type="entry name" value="Fibronectin type III"/>
    <property type="match status" value="3"/>
</dbReference>
<dbReference type="PANTHER" id="PTHR31321">
    <property type="entry name" value="ACYL-COA THIOESTER HYDROLASE YBHC-RELATED"/>
    <property type="match status" value="1"/>
</dbReference>
<dbReference type="InterPro" id="IPR000070">
    <property type="entry name" value="Pectinesterase_cat"/>
</dbReference>
<feature type="domain" description="Fibronectin type-III" evidence="6">
    <location>
        <begin position="628"/>
        <end position="715"/>
    </location>
</feature>